<feature type="short sequence motif" description="Q motif" evidence="16">
    <location>
        <begin position="22"/>
        <end position="50"/>
    </location>
</feature>
<dbReference type="GO" id="GO:0033677">
    <property type="term" value="F:DNA/RNA helicase activity"/>
    <property type="evidence" value="ECO:0007669"/>
    <property type="project" value="EnsemblFungi"/>
</dbReference>
<dbReference type="InterPro" id="IPR011545">
    <property type="entry name" value="DEAD/DEAH_box_helicase_dom"/>
</dbReference>
<dbReference type="EMBL" id="HG793127">
    <property type="protein sequence ID" value="CDK27092.1"/>
    <property type="molecule type" value="Genomic_DNA"/>
</dbReference>
<dbReference type="SUPFAM" id="SSF52540">
    <property type="entry name" value="P-loop containing nucleoside triphosphate hydrolases"/>
    <property type="match status" value="1"/>
</dbReference>
<dbReference type="GO" id="GO:0016787">
    <property type="term" value="F:hydrolase activity"/>
    <property type="evidence" value="ECO:0007669"/>
    <property type="project" value="UniProtKB-KW"/>
</dbReference>
<dbReference type="GO" id="GO:0003678">
    <property type="term" value="F:DNA helicase activity"/>
    <property type="evidence" value="ECO:0007669"/>
    <property type="project" value="EnsemblFungi"/>
</dbReference>
<dbReference type="InterPro" id="IPR050079">
    <property type="entry name" value="DEAD_box_RNA_helicase"/>
</dbReference>
<gene>
    <name evidence="21" type="ORF">KUCA_T00003069001</name>
</gene>
<dbReference type="RefSeq" id="XP_022459088.1">
    <property type="nucleotide sequence ID" value="XM_022603377.1"/>
</dbReference>
<dbReference type="GeneID" id="34520476"/>
<reference evidence="21" key="1">
    <citation type="submission" date="2013-12" db="EMBL/GenBank/DDBJ databases">
        <authorList>
            <person name="Genoscope - CEA"/>
        </authorList>
    </citation>
    <scope>NUCLEOTIDE SEQUENCE</scope>
    <source>
        <strain evidence="21">CBS 1993</strain>
    </source>
</reference>
<accession>W6MPM3</accession>
<dbReference type="PANTHER" id="PTHR47959">
    <property type="entry name" value="ATP-DEPENDENT RNA HELICASE RHLE-RELATED"/>
    <property type="match status" value="1"/>
</dbReference>
<evidence type="ECO:0000256" key="17">
    <source>
        <dbReference type="SAM" id="MobiDB-lite"/>
    </source>
</evidence>
<feature type="compositionally biased region" description="Basic and acidic residues" evidence="17">
    <location>
        <begin position="548"/>
        <end position="558"/>
    </location>
</feature>
<keyword evidence="7" id="KW-0378">Hydrolase</keyword>
<evidence type="ECO:0000256" key="4">
    <source>
        <dbReference type="ARBA" id="ARBA00022517"/>
    </source>
</evidence>
<feature type="domain" description="Helicase ATP-binding" evidence="18">
    <location>
        <begin position="54"/>
        <end position="228"/>
    </location>
</feature>
<evidence type="ECO:0000256" key="8">
    <source>
        <dbReference type="ARBA" id="ARBA00022806"/>
    </source>
</evidence>
<evidence type="ECO:0000256" key="9">
    <source>
        <dbReference type="ARBA" id="ARBA00022840"/>
    </source>
</evidence>
<comment type="catalytic activity">
    <reaction evidence="15">
        <text>ATP + H2O = ADP + phosphate + H(+)</text>
        <dbReference type="Rhea" id="RHEA:13065"/>
        <dbReference type="ChEBI" id="CHEBI:15377"/>
        <dbReference type="ChEBI" id="CHEBI:15378"/>
        <dbReference type="ChEBI" id="CHEBI:30616"/>
        <dbReference type="ChEBI" id="CHEBI:43474"/>
        <dbReference type="ChEBI" id="CHEBI:456216"/>
        <dbReference type="EC" id="3.6.4.13"/>
    </reaction>
</comment>
<dbReference type="Pfam" id="PF00270">
    <property type="entry name" value="DEAD"/>
    <property type="match status" value="1"/>
</dbReference>
<keyword evidence="6" id="KW-0547">Nucleotide-binding</keyword>
<evidence type="ECO:0000256" key="15">
    <source>
        <dbReference type="ARBA" id="ARBA00047984"/>
    </source>
</evidence>
<evidence type="ECO:0000256" key="7">
    <source>
        <dbReference type="ARBA" id="ARBA00022801"/>
    </source>
</evidence>
<name>W6MPM3_9ASCO</name>
<keyword evidence="22" id="KW-1185">Reference proteome</keyword>
<evidence type="ECO:0000256" key="13">
    <source>
        <dbReference type="ARBA" id="ARBA00039233"/>
    </source>
</evidence>
<comment type="similarity">
    <text evidence="12">Belongs to the DEAD box helicase family. DDX56/DBP9 subfamily.</text>
</comment>
<evidence type="ECO:0000256" key="12">
    <source>
        <dbReference type="ARBA" id="ARBA00038041"/>
    </source>
</evidence>
<dbReference type="OrthoDB" id="1191041at2759"/>
<evidence type="ECO:0000259" key="19">
    <source>
        <dbReference type="PROSITE" id="PS51194"/>
    </source>
</evidence>
<dbReference type="GO" id="GO:0005829">
    <property type="term" value="C:cytosol"/>
    <property type="evidence" value="ECO:0007669"/>
    <property type="project" value="TreeGrafter"/>
</dbReference>
<dbReference type="AlphaFoldDB" id="W6MPM3"/>
<dbReference type="InterPro" id="IPR014014">
    <property type="entry name" value="RNA_helicase_DEAD_Q_motif"/>
</dbReference>
<dbReference type="GO" id="GO:0003724">
    <property type="term" value="F:RNA helicase activity"/>
    <property type="evidence" value="ECO:0007669"/>
    <property type="project" value="UniProtKB-EC"/>
</dbReference>
<dbReference type="PROSITE" id="PS51195">
    <property type="entry name" value="Q_MOTIF"/>
    <property type="match status" value="1"/>
</dbReference>
<dbReference type="InterPro" id="IPR027417">
    <property type="entry name" value="P-loop_NTPase"/>
</dbReference>
<dbReference type="Pfam" id="PF00271">
    <property type="entry name" value="Helicase_C"/>
    <property type="match status" value="1"/>
</dbReference>
<dbReference type="PROSITE" id="PS51194">
    <property type="entry name" value="HELICASE_CTER"/>
    <property type="match status" value="1"/>
</dbReference>
<dbReference type="HOGENOM" id="CLU_003041_17_1_1"/>
<sequence>MAKDKKLALATAASDVYVDESASFEAFNLDSRLLQAIKTLGFNNPTLIQTKTMEFSLEHQKDVLAKASTGSGKTAAYCIPIIQRLLVQSLDDESVGAVVLVPTGELAYQVKTFMDRLTMYCDKTLKSVNLCDTKYVNQTGKIVISTPSKLKFQLESQPEFVSRYQDVQFLAIDEADLMISYGYEDDLDSLIKSLQLSSPKIQKFLMSATLNDEIDNLKVKVCNGKEAAIIKLNIDESKDKSQLVQYYIKTSEFEKFLLTYVIYKLGLIKGKTLIFVNDIDRGYKLKLFLEQYGIKSCVLNSELPLVSRVNIVEQFNKGVYQLLIATDENNSFKKRSHSEGSDDKKDKEYGASRGVDFQNVACVLNFDLPTSSRSYIHRIGRTARAGKSGMSLSFVVLKEQFGKHKASSFPTCEKDEKTLGKIVKSQANIGLELTPFKFDMGQIEGFRYRCEDGFRAVTKHAVRQARFKEITQELINNDKLKRYFEENPQDLKSLKHDFEIHPTMVQDHLKRVPEYLLPAGARVEKKNLGFISFTKEKKGKKKNGTSKKKTDPLKKFRK</sequence>
<protein>
    <recommendedName>
        <fullName evidence="13">ATP-dependent RNA helicase DBP9</fullName>
        <ecNumber evidence="3">3.6.4.13</ecNumber>
    </recommendedName>
    <alternativeName>
        <fullName evidence="14">ATP-dependent RNA helicase dbp9</fullName>
    </alternativeName>
</protein>
<evidence type="ECO:0000313" key="21">
    <source>
        <dbReference type="EMBL" id="CDK27092.1"/>
    </source>
</evidence>
<dbReference type="Gene3D" id="3.40.50.300">
    <property type="entry name" value="P-loop containing nucleotide triphosphate hydrolases"/>
    <property type="match status" value="2"/>
</dbReference>
<feature type="domain" description="DEAD-box RNA helicase Q" evidence="20">
    <location>
        <begin position="22"/>
        <end position="50"/>
    </location>
</feature>
<keyword evidence="5" id="KW-0698">rRNA processing</keyword>
<dbReference type="InterPro" id="IPR001650">
    <property type="entry name" value="Helicase_C-like"/>
</dbReference>
<feature type="compositionally biased region" description="Basic residues" evidence="17">
    <location>
        <begin position="537"/>
        <end position="547"/>
    </location>
</feature>
<dbReference type="CDD" id="cd18787">
    <property type="entry name" value="SF2_C_DEAD"/>
    <property type="match status" value="1"/>
</dbReference>
<evidence type="ECO:0000256" key="10">
    <source>
        <dbReference type="ARBA" id="ARBA00022884"/>
    </source>
</evidence>
<comment type="subcellular location">
    <subcellularLocation>
        <location evidence="2">Nucleus</location>
        <location evidence="2">Nucleolus</location>
    </subcellularLocation>
</comment>
<evidence type="ECO:0000256" key="2">
    <source>
        <dbReference type="ARBA" id="ARBA00004604"/>
    </source>
</evidence>
<keyword evidence="11" id="KW-0539">Nucleus</keyword>
<dbReference type="STRING" id="1382522.W6MPM3"/>
<organism evidence="21 22">
    <name type="scientific">Kuraishia capsulata CBS 1993</name>
    <dbReference type="NCBI Taxonomy" id="1382522"/>
    <lineage>
        <taxon>Eukaryota</taxon>
        <taxon>Fungi</taxon>
        <taxon>Dikarya</taxon>
        <taxon>Ascomycota</taxon>
        <taxon>Saccharomycotina</taxon>
        <taxon>Pichiomycetes</taxon>
        <taxon>Pichiales</taxon>
        <taxon>Pichiaceae</taxon>
        <taxon>Kuraishia</taxon>
    </lineage>
</organism>
<keyword evidence="9" id="KW-0067">ATP-binding</keyword>
<proteinExistence type="inferred from homology"/>
<evidence type="ECO:0000256" key="1">
    <source>
        <dbReference type="ARBA" id="ARBA00003706"/>
    </source>
</evidence>
<evidence type="ECO:0000256" key="5">
    <source>
        <dbReference type="ARBA" id="ARBA00022552"/>
    </source>
</evidence>
<dbReference type="SMART" id="SM00487">
    <property type="entry name" value="DEXDc"/>
    <property type="match status" value="1"/>
</dbReference>
<dbReference type="GO" id="GO:0000463">
    <property type="term" value="P:maturation of LSU-rRNA from tricistronic rRNA transcript (SSU-rRNA, 5.8S rRNA, LSU-rRNA)"/>
    <property type="evidence" value="ECO:0007669"/>
    <property type="project" value="EnsemblFungi"/>
</dbReference>
<feature type="region of interest" description="Disordered" evidence="17">
    <location>
        <begin position="534"/>
        <end position="558"/>
    </location>
</feature>
<reference evidence="21" key="2">
    <citation type="submission" date="2014-02" db="EMBL/GenBank/DDBJ databases">
        <title>Complete DNA sequence of /Kuraishia capsulata/ illustrates novel genomic features among budding yeasts (/Saccharomycotina/).</title>
        <authorList>
            <person name="Morales L."/>
            <person name="Noel B."/>
            <person name="Porcel B."/>
            <person name="Marcet-Houben M."/>
            <person name="Hullo M-F."/>
            <person name="Sacerdot C."/>
            <person name="Tekaia F."/>
            <person name="Leh-Louis V."/>
            <person name="Despons L."/>
            <person name="Khanna V."/>
            <person name="Aury J-M."/>
            <person name="Barbe V."/>
            <person name="Couloux A."/>
            <person name="Labadie K."/>
            <person name="Pelletier E."/>
            <person name="Souciet J-L."/>
            <person name="Boekhout T."/>
            <person name="Gabaldon T."/>
            <person name="Wincker P."/>
            <person name="Dujon B."/>
        </authorList>
    </citation>
    <scope>NUCLEOTIDE SEQUENCE</scope>
    <source>
        <strain evidence="21">CBS 1993</strain>
    </source>
</reference>
<evidence type="ECO:0000256" key="6">
    <source>
        <dbReference type="ARBA" id="ARBA00022741"/>
    </source>
</evidence>
<feature type="domain" description="Helicase C-terminal" evidence="19">
    <location>
        <begin position="242"/>
        <end position="430"/>
    </location>
</feature>
<dbReference type="Proteomes" id="UP000019384">
    <property type="component" value="Unassembled WGS sequence"/>
</dbReference>
<evidence type="ECO:0000256" key="14">
    <source>
        <dbReference type="ARBA" id="ARBA00039616"/>
    </source>
</evidence>
<evidence type="ECO:0000259" key="18">
    <source>
        <dbReference type="PROSITE" id="PS51192"/>
    </source>
</evidence>
<evidence type="ECO:0000256" key="16">
    <source>
        <dbReference type="PROSITE-ProRule" id="PRU00552"/>
    </source>
</evidence>
<dbReference type="FunFam" id="3.40.50.300:FF:001046">
    <property type="entry name" value="Probable ATP-dependent RNA helicase ddx56"/>
    <property type="match status" value="1"/>
</dbReference>
<dbReference type="GO" id="GO:0005524">
    <property type="term" value="F:ATP binding"/>
    <property type="evidence" value="ECO:0007669"/>
    <property type="project" value="UniProtKB-KW"/>
</dbReference>
<dbReference type="PANTHER" id="PTHR47959:SF21">
    <property type="entry name" value="DEAD-BOX HELICASE 56"/>
    <property type="match status" value="1"/>
</dbReference>
<dbReference type="EC" id="3.6.4.13" evidence="3"/>
<evidence type="ECO:0000259" key="20">
    <source>
        <dbReference type="PROSITE" id="PS51195"/>
    </source>
</evidence>
<dbReference type="GO" id="GO:0003723">
    <property type="term" value="F:RNA binding"/>
    <property type="evidence" value="ECO:0007669"/>
    <property type="project" value="UniProtKB-KW"/>
</dbReference>
<dbReference type="PROSITE" id="PS51192">
    <property type="entry name" value="HELICASE_ATP_BIND_1"/>
    <property type="match status" value="1"/>
</dbReference>
<comment type="function">
    <text evidence="1">ATP-binding RNA helicase involved in the biogenesis of 60S ribosomal subunits and is required for the normal formation of 25S and 5.8S rRNAs.</text>
</comment>
<evidence type="ECO:0000313" key="22">
    <source>
        <dbReference type="Proteomes" id="UP000019384"/>
    </source>
</evidence>
<evidence type="ECO:0000256" key="3">
    <source>
        <dbReference type="ARBA" id="ARBA00012552"/>
    </source>
</evidence>
<dbReference type="InterPro" id="IPR014001">
    <property type="entry name" value="Helicase_ATP-bd"/>
</dbReference>
<keyword evidence="8" id="KW-0347">Helicase</keyword>
<keyword evidence="10" id="KW-0694">RNA-binding</keyword>
<evidence type="ECO:0000256" key="11">
    <source>
        <dbReference type="ARBA" id="ARBA00023242"/>
    </source>
</evidence>
<dbReference type="SMART" id="SM00490">
    <property type="entry name" value="HELICc"/>
    <property type="match status" value="1"/>
</dbReference>
<dbReference type="GO" id="GO:0005730">
    <property type="term" value="C:nucleolus"/>
    <property type="evidence" value="ECO:0007669"/>
    <property type="project" value="UniProtKB-SubCell"/>
</dbReference>
<keyword evidence="4" id="KW-0690">Ribosome biogenesis</keyword>